<dbReference type="RefSeq" id="WP_189566415.1">
    <property type="nucleotide sequence ID" value="NZ_BMXI01000001.1"/>
</dbReference>
<accession>A0A918TB48</accession>
<evidence type="ECO:0000256" key="1">
    <source>
        <dbReference type="SAM" id="Phobius"/>
    </source>
</evidence>
<feature type="transmembrane region" description="Helical" evidence="1">
    <location>
        <begin position="20"/>
        <end position="38"/>
    </location>
</feature>
<evidence type="ECO:0000313" key="2">
    <source>
        <dbReference type="EMBL" id="GHC40745.1"/>
    </source>
</evidence>
<reference evidence="2" key="1">
    <citation type="journal article" date="2014" name="Int. J. Syst. Evol. Microbiol.">
        <title>Complete genome sequence of Corynebacterium casei LMG S-19264T (=DSM 44701T), isolated from a smear-ripened cheese.</title>
        <authorList>
            <consortium name="US DOE Joint Genome Institute (JGI-PGF)"/>
            <person name="Walter F."/>
            <person name="Albersmeier A."/>
            <person name="Kalinowski J."/>
            <person name="Ruckert C."/>
        </authorList>
    </citation>
    <scope>NUCLEOTIDE SEQUENCE</scope>
    <source>
        <strain evidence="2">KCTC 12988</strain>
    </source>
</reference>
<keyword evidence="1" id="KW-0812">Transmembrane</keyword>
<evidence type="ECO:0000313" key="3">
    <source>
        <dbReference type="Proteomes" id="UP000644507"/>
    </source>
</evidence>
<evidence type="ECO:0008006" key="4">
    <source>
        <dbReference type="Google" id="ProtNLM"/>
    </source>
</evidence>
<keyword evidence="1" id="KW-0472">Membrane</keyword>
<dbReference type="NCBIfam" id="TIGR02532">
    <property type="entry name" value="IV_pilin_GFxxxE"/>
    <property type="match status" value="1"/>
</dbReference>
<keyword evidence="3" id="KW-1185">Reference proteome</keyword>
<organism evidence="2 3">
    <name type="scientific">Roseibacillus persicicus</name>
    <dbReference type="NCBI Taxonomy" id="454148"/>
    <lineage>
        <taxon>Bacteria</taxon>
        <taxon>Pseudomonadati</taxon>
        <taxon>Verrucomicrobiota</taxon>
        <taxon>Verrucomicrobiia</taxon>
        <taxon>Verrucomicrobiales</taxon>
        <taxon>Verrucomicrobiaceae</taxon>
        <taxon>Roseibacillus</taxon>
    </lineage>
</organism>
<dbReference type="EMBL" id="BMXI01000001">
    <property type="protein sequence ID" value="GHC40745.1"/>
    <property type="molecule type" value="Genomic_DNA"/>
</dbReference>
<protein>
    <recommendedName>
        <fullName evidence="4">Prepilin-type N-terminal cleavage/methylation domain-containing protein</fullName>
    </recommendedName>
</protein>
<proteinExistence type="predicted"/>
<dbReference type="InterPro" id="IPR012902">
    <property type="entry name" value="N_methyl_site"/>
</dbReference>
<reference evidence="2" key="2">
    <citation type="submission" date="2020-09" db="EMBL/GenBank/DDBJ databases">
        <authorList>
            <person name="Sun Q."/>
            <person name="Kim S."/>
        </authorList>
    </citation>
    <scope>NUCLEOTIDE SEQUENCE</scope>
    <source>
        <strain evidence="2">KCTC 12988</strain>
    </source>
</reference>
<dbReference type="PROSITE" id="PS00409">
    <property type="entry name" value="PROKAR_NTER_METHYL"/>
    <property type="match status" value="1"/>
</dbReference>
<sequence>MKLTNTKTNKSNKGMTLIELTVVILVLLSLISVLFIGARAWMRGSDRANAALLIRNAQQGVRSHSNIMGVETPATGAGEIAWPAADDLSDEIFGPGKYVETATISTPPTHPAAGNSFIAAGTDFDSVPELGSLYMTSNADAAFYAPSGVQ</sequence>
<gene>
    <name evidence="2" type="ORF">GCM10007100_01600</name>
</gene>
<dbReference type="Proteomes" id="UP000644507">
    <property type="component" value="Unassembled WGS sequence"/>
</dbReference>
<name>A0A918TB48_9BACT</name>
<keyword evidence="1" id="KW-1133">Transmembrane helix</keyword>
<dbReference type="AlphaFoldDB" id="A0A918TB48"/>
<comment type="caution">
    <text evidence="2">The sequence shown here is derived from an EMBL/GenBank/DDBJ whole genome shotgun (WGS) entry which is preliminary data.</text>
</comment>